<evidence type="ECO:0000313" key="2">
    <source>
        <dbReference type="EMBL" id="KAF2232528.1"/>
    </source>
</evidence>
<dbReference type="PANTHER" id="PTHR38788">
    <property type="entry name" value="CLR5 DOMAIN-CONTAINING PROTEIN"/>
    <property type="match status" value="1"/>
</dbReference>
<feature type="domain" description="Clr5" evidence="1">
    <location>
        <begin position="118"/>
        <end position="163"/>
    </location>
</feature>
<dbReference type="EMBL" id="ML991814">
    <property type="protein sequence ID" value="KAF2232528.1"/>
    <property type="molecule type" value="Genomic_DNA"/>
</dbReference>
<gene>
    <name evidence="2" type="ORF">EV356DRAFT_534460</name>
</gene>
<evidence type="ECO:0000259" key="1">
    <source>
        <dbReference type="Pfam" id="PF14420"/>
    </source>
</evidence>
<evidence type="ECO:0000313" key="3">
    <source>
        <dbReference type="Proteomes" id="UP000800092"/>
    </source>
</evidence>
<proteinExistence type="predicted"/>
<sequence length="650" mass="74137">MANLNYQLDARELRPLRSSGPAPIHEALPYSRNEYPTATFPPFLAPTSLSFNSDTQRRLYDPGNVILNANPGYASLEKTTNPPPFVAQQPSEHEPVSFLANQPHNTTQEQLGKIRYSKADWERHLPKILRLYHDEDMTLEDTMAVMKREEGFAPTKRAYKERIGVRKHLPAKTARWMASKIEKRRAENKPGTVFEYGGRSWDEERVQKSVRRYGETMRHGSQSLPPTPIDVKWRTPSLKSPLLDGQMMSNDNNVPSFSRWTPAPFPHSPHVNTLQLVWRGKTRADLQAIFEEAKQLQHGRYLVEAEARYREALSGFDRLITISNEETIGAAYAVAEFFAEIDKMREADEVLNWLNRKLIMEWSMPLESVIQHIEKVMNNLKTHGTIPSVVPDQSLLAPFSTETHTGQLSSPQSRENTLAPMISLTGTAWVFHKSTNPTFVDIQISSLKEKIKAGDRSIEAELSSAANYCQDQMADLSIQYLRLRKLQVKVYSLLHQDDQLELALARSRQAVKLCVNASTDLPWPLLQAAARISRKHLKLGHMDRSNDVFEYVANGIEDKVDSKGSKSGKLQAFCILVGKLVQELLHWRAARPWFERALAAMRPIQRLHTHDRYVFERLEQALEEEYYEGPIYVPCTEIHGERAALSGPTK</sequence>
<dbReference type="AlphaFoldDB" id="A0A6A6H3Y8"/>
<dbReference type="Proteomes" id="UP000800092">
    <property type="component" value="Unassembled WGS sequence"/>
</dbReference>
<dbReference type="OrthoDB" id="5308957at2759"/>
<organism evidence="2 3">
    <name type="scientific">Viridothelium virens</name>
    <name type="common">Speckled blister lichen</name>
    <name type="synonym">Trypethelium virens</name>
    <dbReference type="NCBI Taxonomy" id="1048519"/>
    <lineage>
        <taxon>Eukaryota</taxon>
        <taxon>Fungi</taxon>
        <taxon>Dikarya</taxon>
        <taxon>Ascomycota</taxon>
        <taxon>Pezizomycotina</taxon>
        <taxon>Dothideomycetes</taxon>
        <taxon>Dothideomycetes incertae sedis</taxon>
        <taxon>Trypetheliales</taxon>
        <taxon>Trypetheliaceae</taxon>
        <taxon>Viridothelium</taxon>
    </lineage>
</organism>
<protein>
    <recommendedName>
        <fullName evidence="1">Clr5 domain-containing protein</fullName>
    </recommendedName>
</protein>
<reference evidence="2" key="1">
    <citation type="journal article" date="2020" name="Stud. Mycol.">
        <title>101 Dothideomycetes genomes: a test case for predicting lifestyles and emergence of pathogens.</title>
        <authorList>
            <person name="Haridas S."/>
            <person name="Albert R."/>
            <person name="Binder M."/>
            <person name="Bloem J."/>
            <person name="Labutti K."/>
            <person name="Salamov A."/>
            <person name="Andreopoulos B."/>
            <person name="Baker S."/>
            <person name="Barry K."/>
            <person name="Bills G."/>
            <person name="Bluhm B."/>
            <person name="Cannon C."/>
            <person name="Castanera R."/>
            <person name="Culley D."/>
            <person name="Daum C."/>
            <person name="Ezra D."/>
            <person name="Gonzalez J."/>
            <person name="Henrissat B."/>
            <person name="Kuo A."/>
            <person name="Liang C."/>
            <person name="Lipzen A."/>
            <person name="Lutzoni F."/>
            <person name="Magnuson J."/>
            <person name="Mondo S."/>
            <person name="Nolan M."/>
            <person name="Ohm R."/>
            <person name="Pangilinan J."/>
            <person name="Park H.-J."/>
            <person name="Ramirez L."/>
            <person name="Alfaro M."/>
            <person name="Sun H."/>
            <person name="Tritt A."/>
            <person name="Yoshinaga Y."/>
            <person name="Zwiers L.-H."/>
            <person name="Turgeon B."/>
            <person name="Goodwin S."/>
            <person name="Spatafora J."/>
            <person name="Crous P."/>
            <person name="Grigoriev I."/>
        </authorList>
    </citation>
    <scope>NUCLEOTIDE SEQUENCE</scope>
    <source>
        <strain evidence="2">Tuck. ex Michener</strain>
    </source>
</reference>
<dbReference type="InterPro" id="IPR025676">
    <property type="entry name" value="Clr5_dom"/>
</dbReference>
<name>A0A6A6H3Y8_VIRVR</name>
<keyword evidence="3" id="KW-1185">Reference proteome</keyword>
<accession>A0A6A6H3Y8</accession>
<dbReference type="PANTHER" id="PTHR38788:SF3">
    <property type="entry name" value="CLR5 DOMAIN-CONTAINING PROTEIN"/>
    <property type="match status" value="1"/>
</dbReference>
<dbReference type="Pfam" id="PF14420">
    <property type="entry name" value="Clr5"/>
    <property type="match status" value="1"/>
</dbReference>